<sequence length="256" mass="28861">MERIWEKGSGRPGAEVEDKQITSQIIQNENEEKYDNERNGSDYDIPNENVQIEIIDVPNWTETVQSHQNTVFQVIEVDNNNNVHDINSIKNNCKMGEGNHMNDMLNKCLCQTGGKKCDICVKQFSILENRAQAKTNLEKQSEKMKRISNEKFPSCCVGDTVRVPIPDLDSGRCDFNNALMTNVHADNDNGYYELTVGNIKKETYPQAPPIATKLDASLRCNHLPGANSKYNTTKEIATPNEIVRKSCNSTISAFPF</sequence>
<accession>A0ABQ9J5J5</accession>
<proteinExistence type="predicted"/>
<organism evidence="2 3">
    <name type="scientific">Molorchus minor</name>
    <dbReference type="NCBI Taxonomy" id="1323400"/>
    <lineage>
        <taxon>Eukaryota</taxon>
        <taxon>Metazoa</taxon>
        <taxon>Ecdysozoa</taxon>
        <taxon>Arthropoda</taxon>
        <taxon>Hexapoda</taxon>
        <taxon>Insecta</taxon>
        <taxon>Pterygota</taxon>
        <taxon>Neoptera</taxon>
        <taxon>Endopterygota</taxon>
        <taxon>Coleoptera</taxon>
        <taxon>Polyphaga</taxon>
        <taxon>Cucujiformia</taxon>
        <taxon>Chrysomeloidea</taxon>
        <taxon>Cerambycidae</taxon>
        <taxon>Lamiinae</taxon>
        <taxon>Monochamini</taxon>
        <taxon>Molorchus</taxon>
    </lineage>
</organism>
<evidence type="ECO:0000256" key="1">
    <source>
        <dbReference type="SAM" id="MobiDB-lite"/>
    </source>
</evidence>
<feature type="region of interest" description="Disordered" evidence="1">
    <location>
        <begin position="1"/>
        <end position="21"/>
    </location>
</feature>
<feature type="region of interest" description="Disordered" evidence="1">
    <location>
        <begin position="26"/>
        <end position="45"/>
    </location>
</feature>
<evidence type="ECO:0000313" key="3">
    <source>
        <dbReference type="Proteomes" id="UP001162164"/>
    </source>
</evidence>
<reference evidence="2" key="1">
    <citation type="journal article" date="2023" name="Insect Mol. Biol.">
        <title>Genome sequencing provides insights into the evolution of gene families encoding plant cell wall-degrading enzymes in longhorned beetles.</title>
        <authorList>
            <person name="Shin N.R."/>
            <person name="Okamura Y."/>
            <person name="Kirsch R."/>
            <person name="Pauchet Y."/>
        </authorList>
    </citation>
    <scope>NUCLEOTIDE SEQUENCE</scope>
    <source>
        <strain evidence="2">MMC_N1</strain>
    </source>
</reference>
<comment type="caution">
    <text evidence="2">The sequence shown here is derived from an EMBL/GenBank/DDBJ whole genome shotgun (WGS) entry which is preliminary data.</text>
</comment>
<protein>
    <submittedName>
        <fullName evidence="2">Uncharacterized protein</fullName>
    </submittedName>
</protein>
<gene>
    <name evidence="2" type="ORF">NQ317_019597</name>
</gene>
<feature type="compositionally biased region" description="Basic and acidic residues" evidence="1">
    <location>
        <begin position="1"/>
        <end position="20"/>
    </location>
</feature>
<dbReference type="Proteomes" id="UP001162164">
    <property type="component" value="Unassembled WGS sequence"/>
</dbReference>
<name>A0ABQ9J5J5_9CUCU</name>
<evidence type="ECO:0000313" key="2">
    <source>
        <dbReference type="EMBL" id="KAJ8973290.1"/>
    </source>
</evidence>
<dbReference type="EMBL" id="JAPWTJ010001204">
    <property type="protein sequence ID" value="KAJ8973290.1"/>
    <property type="molecule type" value="Genomic_DNA"/>
</dbReference>
<feature type="compositionally biased region" description="Basic and acidic residues" evidence="1">
    <location>
        <begin position="30"/>
        <end position="41"/>
    </location>
</feature>
<keyword evidence="3" id="KW-1185">Reference proteome</keyword>